<dbReference type="EMBL" id="QKYT01000181">
    <property type="protein sequence ID" value="RIA90461.1"/>
    <property type="molecule type" value="Genomic_DNA"/>
</dbReference>
<reference evidence="2 3" key="1">
    <citation type="submission" date="2018-06" db="EMBL/GenBank/DDBJ databases">
        <title>Comparative genomics reveals the genomic features of Rhizophagus irregularis, R. cerebriforme, R. diaphanum and Gigaspora rosea, and their symbiotic lifestyle signature.</title>
        <authorList>
            <person name="Morin E."/>
            <person name="San Clemente H."/>
            <person name="Chen E.C.H."/>
            <person name="De La Providencia I."/>
            <person name="Hainaut M."/>
            <person name="Kuo A."/>
            <person name="Kohler A."/>
            <person name="Murat C."/>
            <person name="Tang N."/>
            <person name="Roy S."/>
            <person name="Loubradou J."/>
            <person name="Henrissat B."/>
            <person name="Grigoriev I.V."/>
            <person name="Corradi N."/>
            <person name="Roux C."/>
            <person name="Martin F.M."/>
        </authorList>
    </citation>
    <scope>NUCLEOTIDE SEQUENCE [LARGE SCALE GENOMIC DNA]</scope>
    <source>
        <strain evidence="2 3">DAOM 227022</strain>
    </source>
</reference>
<feature type="transmembrane region" description="Helical" evidence="1">
    <location>
        <begin position="22"/>
        <end position="43"/>
    </location>
</feature>
<dbReference type="AlphaFoldDB" id="A0A397T5R6"/>
<keyword evidence="1" id="KW-1133">Transmembrane helix</keyword>
<comment type="caution">
    <text evidence="2">The sequence shown here is derived from an EMBL/GenBank/DDBJ whole genome shotgun (WGS) entry which is preliminary data.</text>
</comment>
<evidence type="ECO:0000256" key="1">
    <source>
        <dbReference type="SAM" id="Phobius"/>
    </source>
</evidence>
<dbReference type="Proteomes" id="UP000265703">
    <property type="component" value="Unassembled WGS sequence"/>
</dbReference>
<keyword evidence="1" id="KW-0472">Membrane</keyword>
<name>A0A397T5R6_9GLOM</name>
<organism evidence="2 3">
    <name type="scientific">Glomus cerebriforme</name>
    <dbReference type="NCBI Taxonomy" id="658196"/>
    <lineage>
        <taxon>Eukaryota</taxon>
        <taxon>Fungi</taxon>
        <taxon>Fungi incertae sedis</taxon>
        <taxon>Mucoromycota</taxon>
        <taxon>Glomeromycotina</taxon>
        <taxon>Glomeromycetes</taxon>
        <taxon>Glomerales</taxon>
        <taxon>Glomeraceae</taxon>
        <taxon>Glomus</taxon>
    </lineage>
</organism>
<protein>
    <submittedName>
        <fullName evidence="2">Uncharacterized protein</fullName>
    </submittedName>
</protein>
<evidence type="ECO:0000313" key="2">
    <source>
        <dbReference type="EMBL" id="RIA90461.1"/>
    </source>
</evidence>
<keyword evidence="1" id="KW-0812">Transmembrane</keyword>
<sequence length="52" mass="6246">MYYLHPNLSQLMTDPIFASKHWINILLCIENLVMKILIIMTLLMRYYAHYAS</sequence>
<proteinExistence type="predicted"/>
<keyword evidence="3" id="KW-1185">Reference proteome</keyword>
<gene>
    <name evidence="2" type="ORF">C1645_724783</name>
</gene>
<accession>A0A397T5R6</accession>
<evidence type="ECO:0000313" key="3">
    <source>
        <dbReference type="Proteomes" id="UP000265703"/>
    </source>
</evidence>